<feature type="domain" description="Ras-GEF" evidence="4">
    <location>
        <begin position="241"/>
        <end position="464"/>
    </location>
</feature>
<dbReference type="InterPro" id="IPR036964">
    <property type="entry name" value="RASGEF_cat_dom_sf"/>
</dbReference>
<feature type="domain" description="Ras-GEF" evidence="4">
    <location>
        <begin position="1000"/>
        <end position="1247"/>
    </location>
</feature>
<dbReference type="Gene3D" id="1.10.840.10">
    <property type="entry name" value="Ras guanine-nucleotide exchange factors catalytic domain"/>
    <property type="match status" value="2"/>
</dbReference>
<reference evidence="5 6" key="1">
    <citation type="submission" date="2019-08" db="EMBL/GenBank/DDBJ databases">
        <authorList>
            <person name="Guy L."/>
        </authorList>
    </citation>
    <scope>NUCLEOTIDE SEQUENCE [LARGE SCALE GENOMIC DNA]</scope>
    <source>
        <strain evidence="5 6">SGT-108</strain>
    </source>
</reference>
<name>A0A5E4PJT3_9COXI</name>
<proteinExistence type="predicted"/>
<evidence type="ECO:0000313" key="5">
    <source>
        <dbReference type="EMBL" id="VVC76728.1"/>
    </source>
</evidence>
<dbReference type="GO" id="GO:0005085">
    <property type="term" value="F:guanyl-nucleotide exchange factor activity"/>
    <property type="evidence" value="ECO:0007669"/>
    <property type="project" value="UniProtKB-KW"/>
</dbReference>
<feature type="coiled-coil region" evidence="2">
    <location>
        <begin position="500"/>
        <end position="569"/>
    </location>
</feature>
<dbReference type="PANTHER" id="PTHR23113:SF99">
    <property type="entry name" value="RASGEF DOMAIN-CONTAINING PROTEIN"/>
    <property type="match status" value="1"/>
</dbReference>
<dbReference type="InterPro" id="IPR035899">
    <property type="entry name" value="DBL_dom_sf"/>
</dbReference>
<protein>
    <recommendedName>
        <fullName evidence="4">Ras-GEF domain-containing protein</fullName>
    </recommendedName>
</protein>
<dbReference type="PANTHER" id="PTHR23113">
    <property type="entry name" value="GUANINE NUCLEOTIDE EXCHANGE FACTOR"/>
    <property type="match status" value="1"/>
</dbReference>
<keyword evidence="6" id="KW-1185">Reference proteome</keyword>
<dbReference type="Pfam" id="PF00617">
    <property type="entry name" value="RasGEF"/>
    <property type="match status" value="2"/>
</dbReference>
<sequence length="1723" mass="196406">MLRMQSPTLQEFYDALGSEEPLKDVHPDILFAQMKAEEVPLAKQILAKISPAEKPEYILGILGSPNVSLIDKFNEFLLPVIEQDSPPLDLQTKTQLLYGLTKDIKGNSAIAAFNQMLAPDQPATSAEPETDLQPYYEAALRACRDTLQKTAASQTRLESSRSARSIPRPLRQTAREATSKLAVTKAMLQNISLLKQALDETHENDTQRKLAEIERILAEEKQRKTLTKKQRQALNKLYRSYLETLSVELRQASAILFLNIPKEELSNIKEPRPESIQQLTRAYNTLTNYITEEITFAESKAQRALIMERWVAILQRSMELGNFTIASAIQASFDAVPIARFNITDDLSDTAKQVLEHLRYDGKSVTSFFGLRISQDRQDQYIPHYGWYISLFTINDGKVDETQGKELIERLNLADKIIEKKDWTDAVMLLDGLLAKHKESLEKNGLHETYTQELAKLVRERKEADVKIAEIEKRILAAHAAPAEAKRLREQELEPLKLRKIEQDEKLAELKNMMREHIAEINPQDLVIKELEKAKSQQRTDLEEVKSDLAEISKQLGALSSEKKRIKDRIAEGKPQEGDQERLEAIGTEFKDTLNRNKRRLEQLNQLLVDGSEHMLSDDKDFWAGELKKLDEKYQNAYAGFKKANDEVIEELSRKQKALLPKPAAAALSPFTRSVMEGRSDEEIRVVEKRCEEHSKPYKDDAVYKSAKCDILQKKNYKKFILTEESSAVKQITGLLNLVFREKDELIKQLKEKQSHVEPAELKPLITGIYVTLGNGNISPLEKLEFLRESMQKFDAQKHGEILDILVKLARLHENICGMAAQQSSHTLEGLRTVRTEVPIDVNEAYIRELIQGHPEWPPSLRVKMIETAFAYPAVQEFLRHPDNQSLSGELTRAYAEAQEKSAGEKKAVSTAAATTIPLAKRKKSRFFPRRESHLATLDIKQYLDGRLKNIERMMYDDHNPCCEELQKLLSEEPYAASVRKQLKQDHQMFTRFQRLYEQSADMMADSLVAYDAQLFSQLNTHELYRNPAKDAQPTVQPCVDLLNRLSGYVIDDIQSRTSLNERTLALEHWIRIAYKCLHHSNIPDMHLAFCFSTTFSNAGISRLKTAMLGLSPQAREMLNDIDAITSPFGSFKNARSFLTSHPHACPSMSLVFTDMEFFAQGNQDIHPQIFHDTQNYVEKLKARVSEIHQRQEKWKFAPDPLLIQSIHASHHTGSEQAEKASRLQASEELQSHSTLLTEFNLFPQSRMKSEATTAATLVQPPQAPRSRPDKLIIILHEENHQQLSRLAFLPGCEFVLASDLPHPGLPGNPRQVARSGIILDGKSLDTLLDEKRQSYSASQEEKIKLYSLVVYGDERTIDLDRISPAARERIERTIKEGTFVDTYFEQAKPLLEKHFTALYLQEQLKVPQRNIIDIEEYARAVVNNTQHYLLDTQNLTDDDPLKKAIAMLYLALTQPDLFTPSIAGENTIADDGKTRLEKKSRCDAMEKMLTRLDESDLQILRDWLQSPLPDAPIGEPSQDRKPTRTLFDSLPETVKEPLGNQYQRDIMLARTVSETYQTEHDFIRQMQAFVNHFCDASGNLKPDSEFLAAHERKLSAKERALLAYFLEPYKILARDTLGQQPANNSEAIRNFSKMLAENPERNQAFIAAAANQLVFQALITHISKDAFKPVPFVRSGNREADADYVQTNAFLPTADFPIMPVQRMPRIGLLSRELNKYAPAKR</sequence>
<dbReference type="InterPro" id="IPR023578">
    <property type="entry name" value="Ras_GEF_dom_sf"/>
</dbReference>
<dbReference type="PROSITE" id="PS50009">
    <property type="entry name" value="RASGEF_CAT"/>
    <property type="match status" value="2"/>
</dbReference>
<keyword evidence="1" id="KW-0344">Guanine-nucleotide releasing factor</keyword>
<evidence type="ECO:0000259" key="4">
    <source>
        <dbReference type="PROSITE" id="PS50009"/>
    </source>
</evidence>
<evidence type="ECO:0000256" key="3">
    <source>
        <dbReference type="SAM" id="MobiDB-lite"/>
    </source>
</evidence>
<organism evidence="5 6">
    <name type="scientific">Aquicella siphonis</name>
    <dbReference type="NCBI Taxonomy" id="254247"/>
    <lineage>
        <taxon>Bacteria</taxon>
        <taxon>Pseudomonadati</taxon>
        <taxon>Pseudomonadota</taxon>
        <taxon>Gammaproteobacteria</taxon>
        <taxon>Legionellales</taxon>
        <taxon>Coxiellaceae</taxon>
        <taxon>Aquicella</taxon>
    </lineage>
</organism>
<dbReference type="Gene3D" id="1.20.900.10">
    <property type="entry name" value="Dbl homology (DH) domain"/>
    <property type="match status" value="1"/>
</dbReference>
<feature type="compositionally biased region" description="Polar residues" evidence="3">
    <location>
        <begin position="151"/>
        <end position="163"/>
    </location>
</feature>
<evidence type="ECO:0000313" key="6">
    <source>
        <dbReference type="Proteomes" id="UP000324194"/>
    </source>
</evidence>
<accession>A0A5E4PJT3</accession>
<dbReference type="SUPFAM" id="SSF48366">
    <property type="entry name" value="Ras GEF"/>
    <property type="match status" value="2"/>
</dbReference>
<dbReference type="GO" id="GO:0007264">
    <property type="term" value="P:small GTPase-mediated signal transduction"/>
    <property type="evidence" value="ECO:0007669"/>
    <property type="project" value="InterPro"/>
</dbReference>
<keyword evidence="2" id="KW-0175">Coiled coil</keyword>
<dbReference type="EMBL" id="LR699119">
    <property type="protein sequence ID" value="VVC76728.1"/>
    <property type="molecule type" value="Genomic_DNA"/>
</dbReference>
<dbReference type="InterPro" id="IPR008937">
    <property type="entry name" value="Ras-like_GEF"/>
</dbReference>
<evidence type="ECO:0000256" key="2">
    <source>
        <dbReference type="SAM" id="Coils"/>
    </source>
</evidence>
<feature type="coiled-coil region" evidence="2">
    <location>
        <begin position="447"/>
        <end position="474"/>
    </location>
</feature>
<dbReference type="InterPro" id="IPR001895">
    <property type="entry name" value="RASGEF_cat_dom"/>
</dbReference>
<feature type="region of interest" description="Disordered" evidence="3">
    <location>
        <begin position="151"/>
        <end position="174"/>
    </location>
</feature>
<dbReference type="KEGG" id="asip:AQUSIP_20530"/>
<dbReference type="Proteomes" id="UP000324194">
    <property type="component" value="Chromosome 1"/>
</dbReference>
<evidence type="ECO:0000256" key="1">
    <source>
        <dbReference type="ARBA" id="ARBA00022658"/>
    </source>
</evidence>
<gene>
    <name evidence="5" type="ORF">AQUSIP_20530</name>
</gene>
<feature type="coiled-coil region" evidence="2">
    <location>
        <begin position="203"/>
        <end position="230"/>
    </location>
</feature>
<dbReference type="SMART" id="SM00147">
    <property type="entry name" value="RasGEF"/>
    <property type="match status" value="1"/>
</dbReference>